<dbReference type="Pfam" id="PF05569">
    <property type="entry name" value="Peptidase_M56"/>
    <property type="match status" value="1"/>
</dbReference>
<gene>
    <name evidence="4" type="ORF">M23134_01721</name>
</gene>
<evidence type="ECO:0000313" key="4">
    <source>
        <dbReference type="EMBL" id="EAY26551.1"/>
    </source>
</evidence>
<reference evidence="4 5" key="1">
    <citation type="submission" date="2007-01" db="EMBL/GenBank/DDBJ databases">
        <authorList>
            <person name="Haygood M."/>
            <person name="Podell S."/>
            <person name="Anderson C."/>
            <person name="Hopkinson B."/>
            <person name="Roe K."/>
            <person name="Barbeau K."/>
            <person name="Gaasterland T."/>
            <person name="Ferriera S."/>
            <person name="Johnson J."/>
            <person name="Kravitz S."/>
            <person name="Beeson K."/>
            <person name="Sutton G."/>
            <person name="Rogers Y.-H."/>
            <person name="Friedman R."/>
            <person name="Frazier M."/>
            <person name="Venter J.C."/>
        </authorList>
    </citation>
    <scope>NUCLEOTIDE SEQUENCE [LARGE SCALE GENOMIC DNA]</scope>
    <source>
        <strain evidence="4 5">ATCC 23134</strain>
    </source>
</reference>
<evidence type="ECO:0000256" key="1">
    <source>
        <dbReference type="SAM" id="MobiDB-lite"/>
    </source>
</evidence>
<organism evidence="4 5">
    <name type="scientific">Microscilla marina ATCC 23134</name>
    <dbReference type="NCBI Taxonomy" id="313606"/>
    <lineage>
        <taxon>Bacteria</taxon>
        <taxon>Pseudomonadati</taxon>
        <taxon>Bacteroidota</taxon>
        <taxon>Cytophagia</taxon>
        <taxon>Cytophagales</taxon>
        <taxon>Microscillaceae</taxon>
        <taxon>Microscilla</taxon>
    </lineage>
</organism>
<proteinExistence type="predicted"/>
<keyword evidence="2" id="KW-0472">Membrane</keyword>
<evidence type="ECO:0000313" key="5">
    <source>
        <dbReference type="Proteomes" id="UP000004095"/>
    </source>
</evidence>
<feature type="domain" description="Peptidase M56" evidence="3">
    <location>
        <begin position="26"/>
        <end position="233"/>
    </location>
</feature>
<comment type="caution">
    <text evidence="4">The sequence shown here is derived from an EMBL/GenBank/DDBJ whole genome shotgun (WGS) entry which is preliminary data.</text>
</comment>
<dbReference type="PANTHER" id="PTHR34978:SF3">
    <property type="entry name" value="SLR0241 PROTEIN"/>
    <property type="match status" value="1"/>
</dbReference>
<dbReference type="PANTHER" id="PTHR34978">
    <property type="entry name" value="POSSIBLE SENSOR-TRANSDUCER PROTEIN BLAR"/>
    <property type="match status" value="1"/>
</dbReference>
<evidence type="ECO:0000256" key="2">
    <source>
        <dbReference type="SAM" id="Phobius"/>
    </source>
</evidence>
<keyword evidence="2" id="KW-0812">Transmembrane</keyword>
<feature type="transmembrane region" description="Helical" evidence="2">
    <location>
        <begin position="46"/>
        <end position="64"/>
    </location>
</feature>
<name>A1ZSY7_MICM2</name>
<dbReference type="InterPro" id="IPR008756">
    <property type="entry name" value="Peptidase_M56"/>
</dbReference>
<sequence length="411" mass="46719">MQLYPQTVQQQTPPPAGIVASATTTVACATSQGTNAQESLPFWQKLVFVGWLLVVCLLSIRFYWRKKRFLQGLHSFSLPNHRLEPLLGKLATKAHITHPVNLRFTTNTLSPMVLNRHTILIPEKALNHLNHQQQQSMLAHELAHIKRRDDVWLWVCQVSQILFFFQPLNRWLTQELYEVTEKICDAEAIQITHNQQALAQCLVEVASWLTKAPRWTVAMAAGRQHLKQRIHHILNNKPMKNTKKRTLKSPLIITGVVAIASILAVLVLPGIPLSQAQNIVKVKAPQKRTETVYNLQLSTLTQGVYQRATVIKNPAGKVSEFYLDGKKHPAGDVAKFDFIKTAMKTQRAAKTTVLKCETATNKQYREAVKQQNNARQKRLLEQLRRDEFARSIFLPQPKPKAKKPSAKIDDC</sequence>
<dbReference type="EMBL" id="AAWS01000033">
    <property type="protein sequence ID" value="EAY26551.1"/>
    <property type="molecule type" value="Genomic_DNA"/>
</dbReference>
<accession>A1ZSY7</accession>
<keyword evidence="5" id="KW-1185">Reference proteome</keyword>
<protein>
    <submittedName>
        <fullName evidence="4">Peptidase, M56 family protein</fullName>
    </submittedName>
</protein>
<dbReference type="eggNOG" id="COG4219">
    <property type="taxonomic scope" value="Bacteria"/>
</dbReference>
<dbReference type="Proteomes" id="UP000004095">
    <property type="component" value="Unassembled WGS sequence"/>
</dbReference>
<dbReference type="InterPro" id="IPR052173">
    <property type="entry name" value="Beta-lactam_resp_regulator"/>
</dbReference>
<keyword evidence="2" id="KW-1133">Transmembrane helix</keyword>
<dbReference type="Gene3D" id="3.30.2010.10">
    <property type="entry name" value="Metalloproteases ('zincins'), catalytic domain"/>
    <property type="match status" value="1"/>
</dbReference>
<feature type="region of interest" description="Disordered" evidence="1">
    <location>
        <begin position="391"/>
        <end position="411"/>
    </location>
</feature>
<feature type="transmembrane region" description="Helical" evidence="2">
    <location>
        <begin position="249"/>
        <end position="271"/>
    </location>
</feature>
<dbReference type="CDD" id="cd07341">
    <property type="entry name" value="M56_BlaR1_MecR1_like"/>
    <property type="match status" value="1"/>
</dbReference>
<dbReference type="AlphaFoldDB" id="A1ZSY7"/>
<evidence type="ECO:0000259" key="3">
    <source>
        <dbReference type="Pfam" id="PF05569"/>
    </source>
</evidence>